<dbReference type="GO" id="GO:0004343">
    <property type="term" value="F:glucosamine 6-phosphate N-acetyltransferase activity"/>
    <property type="evidence" value="ECO:0007669"/>
    <property type="project" value="TreeGrafter"/>
</dbReference>
<dbReference type="CDD" id="cd04301">
    <property type="entry name" value="NAT_SF"/>
    <property type="match status" value="1"/>
</dbReference>
<dbReference type="Gene3D" id="3.40.630.30">
    <property type="match status" value="1"/>
</dbReference>
<comment type="caution">
    <text evidence="2">The sequence shown here is derived from an EMBL/GenBank/DDBJ whole genome shotgun (WGS) entry which is preliminary data.</text>
</comment>
<sequence length="140" mass="15973">MYVKKVENELELEEAFKVRKKVFVEEQHVPEELELDSFDPSSTHFVLYAEDQPSGAGRFRLVDGKGKIERVCVMKSLRGKHAGILLMQEVENYAKENGISALVLNAQTHALGFYEKLGYHVVSDEFMDAGIPHFKMQKDL</sequence>
<dbReference type="PANTHER" id="PTHR13355">
    <property type="entry name" value="GLUCOSAMINE 6-PHOSPHATE N-ACETYLTRANSFERASE"/>
    <property type="match status" value="1"/>
</dbReference>
<evidence type="ECO:0000259" key="1">
    <source>
        <dbReference type="PROSITE" id="PS51186"/>
    </source>
</evidence>
<keyword evidence="3" id="KW-1185">Reference proteome</keyword>
<dbReference type="Pfam" id="PF13673">
    <property type="entry name" value="Acetyltransf_10"/>
    <property type="match status" value="1"/>
</dbReference>
<dbReference type="Proteomes" id="UP000297776">
    <property type="component" value="Unassembled WGS sequence"/>
</dbReference>
<dbReference type="SUPFAM" id="SSF55729">
    <property type="entry name" value="Acyl-CoA N-acyltransferases (Nat)"/>
    <property type="match status" value="1"/>
</dbReference>
<dbReference type="PROSITE" id="PS51186">
    <property type="entry name" value="GNAT"/>
    <property type="match status" value="1"/>
</dbReference>
<organism evidence="2 3">
    <name type="scientific">Jeotgalibacillus salarius</name>
    <dbReference type="NCBI Taxonomy" id="546023"/>
    <lineage>
        <taxon>Bacteria</taxon>
        <taxon>Bacillati</taxon>
        <taxon>Bacillota</taxon>
        <taxon>Bacilli</taxon>
        <taxon>Bacillales</taxon>
        <taxon>Caryophanaceae</taxon>
        <taxon>Jeotgalibacillus</taxon>
    </lineage>
</organism>
<name>A0A4Y8LDZ2_9BACL</name>
<protein>
    <submittedName>
        <fullName evidence="2">GNAT family N-acetyltransferase</fullName>
    </submittedName>
</protein>
<keyword evidence="2" id="KW-0808">Transferase</keyword>
<accession>A0A4Y8LDZ2</accession>
<dbReference type="InterPro" id="IPR016181">
    <property type="entry name" value="Acyl_CoA_acyltransferase"/>
</dbReference>
<reference evidence="2 3" key="1">
    <citation type="submission" date="2019-03" db="EMBL/GenBank/DDBJ databases">
        <authorList>
            <person name="Yang Y."/>
        </authorList>
    </citation>
    <scope>NUCLEOTIDE SEQUENCE [LARGE SCALE GENOMIC DNA]</scope>
    <source>
        <strain evidence="2 3">ASL-1</strain>
    </source>
</reference>
<dbReference type="RefSeq" id="WP_134382211.1">
    <property type="nucleotide sequence ID" value="NZ_SORX01000007.1"/>
</dbReference>
<dbReference type="EMBL" id="SORX01000007">
    <property type="protein sequence ID" value="TFE00375.1"/>
    <property type="molecule type" value="Genomic_DNA"/>
</dbReference>
<evidence type="ECO:0000313" key="3">
    <source>
        <dbReference type="Proteomes" id="UP000297776"/>
    </source>
</evidence>
<dbReference type="AlphaFoldDB" id="A0A4Y8LDZ2"/>
<gene>
    <name evidence="2" type="ORF">E2626_12940</name>
</gene>
<proteinExistence type="predicted"/>
<evidence type="ECO:0000313" key="2">
    <source>
        <dbReference type="EMBL" id="TFE00375.1"/>
    </source>
</evidence>
<feature type="domain" description="N-acetyltransferase" evidence="1">
    <location>
        <begin position="1"/>
        <end position="140"/>
    </location>
</feature>
<dbReference type="OrthoDB" id="9796171at2"/>
<dbReference type="PANTHER" id="PTHR13355:SF11">
    <property type="entry name" value="GLUCOSAMINE 6-PHOSPHATE N-ACETYLTRANSFERASE"/>
    <property type="match status" value="1"/>
</dbReference>
<dbReference type="InterPro" id="IPR000182">
    <property type="entry name" value="GNAT_dom"/>
</dbReference>
<dbReference type="InterPro" id="IPR039143">
    <property type="entry name" value="GNPNAT1-like"/>
</dbReference>